<dbReference type="RefSeq" id="WP_096536584.1">
    <property type="nucleotide sequence ID" value="NZ_BAAFHP010000021.1"/>
</dbReference>
<evidence type="ECO:0000313" key="2">
    <source>
        <dbReference type="Proteomes" id="UP000246800"/>
    </source>
</evidence>
<dbReference type="AlphaFoldDB" id="A0A2P4NG70"/>
<gene>
    <name evidence="1" type="primary">asp3</name>
    <name evidence="1" type="ORF">DD902_02850</name>
</gene>
<name>A0A2P4NG70_STAPS</name>
<protein>
    <submittedName>
        <fullName evidence="1">Accessory Sec system protein Asp3</fullName>
    </submittedName>
</protein>
<dbReference type="InterPro" id="IPR022259">
    <property type="entry name" value="Acessory_Sec_prot_Asp3"/>
</dbReference>
<accession>A0A2P4NG70</accession>
<organism evidence="1 2">
    <name type="scientific">Staphylococcus pseudintermedius</name>
    <dbReference type="NCBI Taxonomy" id="283734"/>
    <lineage>
        <taxon>Bacteria</taxon>
        <taxon>Bacillati</taxon>
        <taxon>Bacillota</taxon>
        <taxon>Bacilli</taxon>
        <taxon>Bacillales</taxon>
        <taxon>Staphylococcaceae</taxon>
        <taxon>Staphylococcus</taxon>
        <taxon>Staphylococcus intermedius group</taxon>
    </lineage>
</organism>
<evidence type="ECO:0000313" key="1">
    <source>
        <dbReference type="EMBL" id="PWZ76356.1"/>
    </source>
</evidence>
<dbReference type="GO" id="GO:0015031">
    <property type="term" value="P:protein transport"/>
    <property type="evidence" value="ECO:0007669"/>
    <property type="project" value="InterPro"/>
</dbReference>
<sequence length="308" mass="35247">MSDKHPFNIRWTHVTKDTFMYGTKLKWSSTGALFENALMPSGIVIHEWKMMTDFQTDVNVPDLPILKKNCTYHFYFDYDVQPENSIYFKVIFKRRNGTTCGFQIIKTHEADVTVPEDTFSYVIQMINAASTQLLFRQITIKEARLEIHRKDGVRISSMQNPNVNVARTTLIFAPKEGLDSELIKGIQNCMLVTGWDVKASTYEITHLVEMIKEKTKGYRCQLVGYDKRSNKMAKLIGNHLKATIFVTSDTDNAQENAPNIHDAKDSTIVIYQGNETVTQSCQWLDAVLNKSHQLRGLNVQRLNGGQIE</sequence>
<dbReference type="NCBIfam" id="TIGR03711">
    <property type="entry name" value="acc_sec_asp3"/>
    <property type="match status" value="1"/>
</dbReference>
<proteinExistence type="predicted"/>
<reference evidence="1 2" key="1">
    <citation type="journal article" date="2018" name="Vet. Microbiol.">
        <title>Clonal diversity and geographic distribution of methicillin-resistant Staphylococcus pseudintermedius from Australian animals: Discovery of novel sequence types.</title>
        <authorList>
            <person name="Worthing K.A."/>
            <person name="Abraham S."/>
            <person name="Coombs G.W."/>
            <person name="Pang S."/>
            <person name="Saputra S."/>
            <person name="Jordan D."/>
            <person name="Trott D.J."/>
            <person name="Norris J.M."/>
        </authorList>
    </citation>
    <scope>NUCLEOTIDE SEQUENCE [LARGE SCALE GENOMIC DNA]</scope>
    <source>
        <strain evidence="1 2">ST525 1</strain>
    </source>
</reference>
<dbReference type="EMBL" id="QEIT01000013">
    <property type="protein sequence ID" value="PWZ76356.1"/>
    <property type="molecule type" value="Genomic_DNA"/>
</dbReference>
<dbReference type="Pfam" id="PF15432">
    <property type="entry name" value="Sec-ASP3"/>
    <property type="match status" value="1"/>
</dbReference>
<comment type="caution">
    <text evidence="1">The sequence shown here is derived from an EMBL/GenBank/DDBJ whole genome shotgun (WGS) entry which is preliminary data.</text>
</comment>
<dbReference type="Proteomes" id="UP000246800">
    <property type="component" value="Unassembled WGS sequence"/>
</dbReference>